<feature type="compositionally biased region" description="Low complexity" evidence="2">
    <location>
        <begin position="329"/>
        <end position="339"/>
    </location>
</feature>
<feature type="region of interest" description="Disordered" evidence="2">
    <location>
        <begin position="1"/>
        <end position="81"/>
    </location>
</feature>
<dbReference type="AlphaFoldDB" id="A0AAP0CKY5"/>
<feature type="coiled-coil region" evidence="1">
    <location>
        <begin position="200"/>
        <end position="305"/>
    </location>
</feature>
<accession>A0AAP0CKY5</accession>
<feature type="compositionally biased region" description="Basic residues" evidence="2">
    <location>
        <begin position="1"/>
        <end position="16"/>
    </location>
</feature>
<feature type="compositionally biased region" description="Low complexity" evidence="2">
    <location>
        <begin position="17"/>
        <end position="47"/>
    </location>
</feature>
<reference evidence="3 4" key="1">
    <citation type="submission" date="2024-04" db="EMBL/GenBank/DDBJ databases">
        <title>The reference genome of an endangered Asteraceae, Deinandra increscens subsp. villosa, native to the Central Coast of California.</title>
        <authorList>
            <person name="Guilliams M."/>
            <person name="Hasenstab-Lehman K."/>
            <person name="Meyer R."/>
            <person name="Mcevoy S."/>
        </authorList>
    </citation>
    <scope>NUCLEOTIDE SEQUENCE [LARGE SCALE GENOMIC DNA]</scope>
    <source>
        <tissue evidence="3">Leaf</tissue>
    </source>
</reference>
<evidence type="ECO:0000313" key="4">
    <source>
        <dbReference type="Proteomes" id="UP001408789"/>
    </source>
</evidence>
<proteinExistence type="predicted"/>
<organism evidence="3 4">
    <name type="scientific">Deinandra increscens subsp. villosa</name>
    <dbReference type="NCBI Taxonomy" id="3103831"/>
    <lineage>
        <taxon>Eukaryota</taxon>
        <taxon>Viridiplantae</taxon>
        <taxon>Streptophyta</taxon>
        <taxon>Embryophyta</taxon>
        <taxon>Tracheophyta</taxon>
        <taxon>Spermatophyta</taxon>
        <taxon>Magnoliopsida</taxon>
        <taxon>eudicotyledons</taxon>
        <taxon>Gunneridae</taxon>
        <taxon>Pentapetalae</taxon>
        <taxon>asterids</taxon>
        <taxon>campanulids</taxon>
        <taxon>Asterales</taxon>
        <taxon>Asteraceae</taxon>
        <taxon>Asteroideae</taxon>
        <taxon>Heliantheae alliance</taxon>
        <taxon>Madieae</taxon>
        <taxon>Madiinae</taxon>
        <taxon>Deinandra</taxon>
    </lineage>
</organism>
<keyword evidence="1" id="KW-0175">Coiled coil</keyword>
<evidence type="ECO:0000256" key="1">
    <source>
        <dbReference type="SAM" id="Coils"/>
    </source>
</evidence>
<gene>
    <name evidence="3" type="ORF">SSX86_022669</name>
</gene>
<dbReference type="EMBL" id="JBCNJP010000023">
    <property type="protein sequence ID" value="KAK9057831.1"/>
    <property type="molecule type" value="Genomic_DNA"/>
</dbReference>
<keyword evidence="4" id="KW-1185">Reference proteome</keyword>
<feature type="compositionally biased region" description="Polar residues" evidence="2">
    <location>
        <begin position="48"/>
        <end position="63"/>
    </location>
</feature>
<feature type="coiled-coil region" evidence="1">
    <location>
        <begin position="90"/>
        <end position="124"/>
    </location>
</feature>
<comment type="caution">
    <text evidence="3">The sequence shown here is derived from an EMBL/GenBank/DDBJ whole genome shotgun (WGS) entry which is preliminary data.</text>
</comment>
<evidence type="ECO:0000313" key="3">
    <source>
        <dbReference type="EMBL" id="KAK9057831.1"/>
    </source>
</evidence>
<feature type="region of interest" description="Disordered" evidence="2">
    <location>
        <begin position="322"/>
        <end position="346"/>
    </location>
</feature>
<evidence type="ECO:0000256" key="2">
    <source>
        <dbReference type="SAM" id="MobiDB-lite"/>
    </source>
</evidence>
<dbReference type="Proteomes" id="UP001408789">
    <property type="component" value="Unassembled WGS sequence"/>
</dbReference>
<protein>
    <submittedName>
        <fullName evidence="3">Uncharacterized protein</fullName>
    </submittedName>
</protein>
<sequence>MEHEKKKKQKKKKNKQGKANASAGVGELNLENNNHANAANQNHQNLNSDSSDVPKSGQQQSVMDSDRESISGAETSRSVEAEKSYWLNREALLEQKIKELQEQLDMHLQREADLERNISQSQKERNLWHHKETELETIISQLQTEKHSWVQKEAAYEEKVNRLVEEASTLRSMGFEEKRIQIEAEKIDVSQREDSAAETIVSLNKDNAKLRAQVIELEASNSNISHQNQQLKDHVSDLQSKIQDLESSIPTRLSSERTKHVTAYEEMNLQVESAQALVAKLLSEKEKLVEKVHDLKTELDKKTATTQSSSLIKPDLKNLVAAETDETSTTETEPMSSSAEKLDTVSNTGPLFGSKEGMPSDKFVNHMNPKGSNLNQISRVSMETGEIVQISLNENDATVATSATSVLEKSDVVPLTDAPLIGAPFRLISFVARYVSGADLVQKFDFAWRKSDHTRSIFHKICLQLLRFINRLSPETTAV</sequence>
<name>A0AAP0CKY5_9ASTR</name>